<dbReference type="InterPro" id="IPR051678">
    <property type="entry name" value="AGP_Transferase"/>
</dbReference>
<gene>
    <name evidence="2" type="ORF">KDK92_00605</name>
</gene>
<evidence type="ECO:0000259" key="1">
    <source>
        <dbReference type="Pfam" id="PF01636"/>
    </source>
</evidence>
<dbReference type="Gene3D" id="3.90.1200.10">
    <property type="match status" value="1"/>
</dbReference>
<dbReference type="Pfam" id="PF01636">
    <property type="entry name" value="APH"/>
    <property type="match status" value="1"/>
</dbReference>
<reference evidence="2" key="2">
    <citation type="submission" date="2021-04" db="EMBL/GenBank/DDBJ databases">
        <authorList>
            <person name="Dong X."/>
        </authorList>
    </citation>
    <scope>NUCLEOTIDE SEQUENCE</scope>
    <source>
        <strain evidence="2">ZWT</strain>
    </source>
</reference>
<sequence>MLNIKPEINIVQVDNLLEKYFGSKVQGLQAVVEGNLKQVYLFNHSDKYYVIRFSKRKEEFEVERFLYEKFEHQGLSIPKILEIGSLQNTFFSISEQAIGKTINTLSANELYVIMPNLIESITKMHSVDLGNYKGYGWINPSGNGLYDSWYEYLVAFFKKDQDGFWKDWYDLFENSFLEYDVFQELYEKMLQLSQYCESERYLIHGDCHFGNIISDTNKVTGIIDWGNVMYGDYIFDIATLHMQFQSPKYNLLKMFEEYYEAKGINVPNFRERFLCATYCKGLDSLRFFTKLGRKKSYDSVKDYLISLDI</sequence>
<organism evidence="2 3">
    <name type="scientific">Oceanirhabdus seepicola</name>
    <dbReference type="NCBI Taxonomy" id="2828781"/>
    <lineage>
        <taxon>Bacteria</taxon>
        <taxon>Bacillati</taxon>
        <taxon>Bacillota</taxon>
        <taxon>Clostridia</taxon>
        <taxon>Eubacteriales</taxon>
        <taxon>Clostridiaceae</taxon>
        <taxon>Oceanirhabdus</taxon>
    </lineage>
</organism>
<dbReference type="PANTHER" id="PTHR21310">
    <property type="entry name" value="AMINOGLYCOSIDE PHOSPHOTRANSFERASE-RELATED-RELATED"/>
    <property type="match status" value="1"/>
</dbReference>
<feature type="domain" description="Aminoglycoside phosphotransferase" evidence="1">
    <location>
        <begin position="29"/>
        <end position="247"/>
    </location>
</feature>
<evidence type="ECO:0000313" key="2">
    <source>
        <dbReference type="EMBL" id="MCM1988222.1"/>
    </source>
</evidence>
<reference evidence="2" key="1">
    <citation type="journal article" date="2021" name="mSystems">
        <title>Bacteria and Archaea Synergistically Convert Glycine Betaine to Biogenic Methane in the Formosa Cold Seep of the South China Sea.</title>
        <authorList>
            <person name="Li L."/>
            <person name="Zhang W."/>
            <person name="Zhang S."/>
            <person name="Song L."/>
            <person name="Sun Q."/>
            <person name="Zhang H."/>
            <person name="Xiang H."/>
            <person name="Dong X."/>
        </authorList>
    </citation>
    <scope>NUCLEOTIDE SEQUENCE</scope>
    <source>
        <strain evidence="2">ZWT</strain>
    </source>
</reference>
<dbReference type="InterPro" id="IPR002575">
    <property type="entry name" value="Aminoglycoside_PTrfase"/>
</dbReference>
<dbReference type="SUPFAM" id="SSF56112">
    <property type="entry name" value="Protein kinase-like (PK-like)"/>
    <property type="match status" value="1"/>
</dbReference>
<dbReference type="Gene3D" id="3.30.200.150">
    <property type="match status" value="1"/>
</dbReference>
<protein>
    <submittedName>
        <fullName evidence="2">Aminoglycoside phosphotransferase family protein</fullName>
    </submittedName>
</protein>
<dbReference type="Proteomes" id="UP001056429">
    <property type="component" value="Unassembled WGS sequence"/>
</dbReference>
<dbReference type="EMBL" id="JAGSOJ010000001">
    <property type="protein sequence ID" value="MCM1988222.1"/>
    <property type="molecule type" value="Genomic_DNA"/>
</dbReference>
<dbReference type="AlphaFoldDB" id="A0A9J6NW40"/>
<dbReference type="RefSeq" id="WP_250857080.1">
    <property type="nucleotide sequence ID" value="NZ_JAGSOJ010000001.1"/>
</dbReference>
<comment type="caution">
    <text evidence="2">The sequence shown here is derived from an EMBL/GenBank/DDBJ whole genome shotgun (WGS) entry which is preliminary data.</text>
</comment>
<keyword evidence="3" id="KW-1185">Reference proteome</keyword>
<accession>A0A9J6NW40</accession>
<name>A0A9J6NW40_9CLOT</name>
<dbReference type="InterPro" id="IPR011009">
    <property type="entry name" value="Kinase-like_dom_sf"/>
</dbReference>
<evidence type="ECO:0000313" key="3">
    <source>
        <dbReference type="Proteomes" id="UP001056429"/>
    </source>
</evidence>
<proteinExistence type="predicted"/>